<feature type="region of interest" description="Disordered" evidence="1">
    <location>
        <begin position="37"/>
        <end position="90"/>
    </location>
</feature>
<dbReference type="AlphaFoldDB" id="S3DBT2"/>
<name>S3DBT2_GLAL2</name>
<dbReference type="Proteomes" id="UP000016922">
    <property type="component" value="Unassembled WGS sequence"/>
</dbReference>
<feature type="compositionally biased region" description="Polar residues" evidence="1">
    <location>
        <begin position="291"/>
        <end position="307"/>
    </location>
</feature>
<dbReference type="KEGG" id="glz:GLAREA_07968"/>
<feature type="compositionally biased region" description="Polar residues" evidence="1">
    <location>
        <begin position="335"/>
        <end position="351"/>
    </location>
</feature>
<accession>S3DBT2</accession>
<feature type="region of interest" description="Disordered" evidence="1">
    <location>
        <begin position="456"/>
        <end position="480"/>
    </location>
</feature>
<feature type="compositionally biased region" description="Low complexity" evidence="1">
    <location>
        <begin position="43"/>
        <end position="57"/>
    </location>
</feature>
<evidence type="ECO:0000313" key="3">
    <source>
        <dbReference type="Proteomes" id="UP000016922"/>
    </source>
</evidence>
<dbReference type="HOGENOM" id="CLU_473300_0_0_1"/>
<feature type="region of interest" description="Disordered" evidence="1">
    <location>
        <begin position="235"/>
        <end position="359"/>
    </location>
</feature>
<evidence type="ECO:0000313" key="2">
    <source>
        <dbReference type="EMBL" id="EPE24118.1"/>
    </source>
</evidence>
<keyword evidence="3" id="KW-1185">Reference proteome</keyword>
<feature type="compositionally biased region" description="Low complexity" evidence="1">
    <location>
        <begin position="469"/>
        <end position="480"/>
    </location>
</feature>
<dbReference type="EMBL" id="KE145373">
    <property type="protein sequence ID" value="EPE24118.1"/>
    <property type="molecule type" value="Genomic_DNA"/>
</dbReference>
<organism evidence="2 3">
    <name type="scientific">Glarea lozoyensis (strain ATCC 20868 / MF5171)</name>
    <dbReference type="NCBI Taxonomy" id="1116229"/>
    <lineage>
        <taxon>Eukaryota</taxon>
        <taxon>Fungi</taxon>
        <taxon>Dikarya</taxon>
        <taxon>Ascomycota</taxon>
        <taxon>Pezizomycotina</taxon>
        <taxon>Leotiomycetes</taxon>
        <taxon>Helotiales</taxon>
        <taxon>Helotiaceae</taxon>
        <taxon>Glarea</taxon>
    </lineage>
</organism>
<gene>
    <name evidence="2" type="ORF">GLAREA_07968</name>
</gene>
<feature type="compositionally biased region" description="Polar residues" evidence="1">
    <location>
        <begin position="267"/>
        <end position="279"/>
    </location>
</feature>
<evidence type="ECO:0000256" key="1">
    <source>
        <dbReference type="SAM" id="MobiDB-lite"/>
    </source>
</evidence>
<feature type="compositionally biased region" description="Polar residues" evidence="1">
    <location>
        <begin position="235"/>
        <end position="244"/>
    </location>
</feature>
<dbReference type="GeneID" id="19467019"/>
<dbReference type="RefSeq" id="XP_008088206.1">
    <property type="nucleotide sequence ID" value="XM_008090015.1"/>
</dbReference>
<protein>
    <submittedName>
        <fullName evidence="2">Uncharacterized protein</fullName>
    </submittedName>
</protein>
<sequence length="576" mass="64086">MNMRLGRTRADPARITSDLRPKTFLAEPNHLEAMAVSDGPVHSSTSNLSSNSPDFSNEQTLSVAPAENTDPSHLVPLTTTEDFSQHSREPQARVQRLFIPGRIPKKYAAPKRIRMTEDTLALLRPGNATCWDLWRSKQGIKESMAGVSMEKFLRFINHSPTSRQLNQVPEVASERYIPRNYQNTRQVVEGFHSRRMQTTTALAQDPAHQLGSSPQRINVHETSRYTLNHSAPITTVRQQSSEQGNIVEVTGQRTKRTWTPATPGELSIQSKTSAASTSRLDVGGLQRSEEGQSLSSINNEEQIQQDQDGGPKPRKRKKTVPVLKNVPKPWLNCFSVDSPTANHSQSESGSGDTPIMGHERQSEIPSHRTGAVLYHQYQLGGMNQPPAGVGRSPGAQEKMHQLQHVAPVSAHLENSVPRVDASTGTTNRSLPPLLSQLTMAKIAKRTFVEELHRDQDYSGHVSNAETSDETSQTDTQDDSISVPLFHGEQDLNSNGLISQGQNTLSHEPNVISAQSGSYHTVPQEEFHDDFSQEEVFHEPSATYVPSFLRPLHRLSDHDFPMEDVRECWKLKDQGEK</sequence>
<proteinExistence type="predicted"/>
<reference evidence="2 3" key="1">
    <citation type="journal article" date="2013" name="BMC Genomics">
        <title>Genomics-driven discovery of the pneumocandin biosynthetic gene cluster in the fungus Glarea lozoyensis.</title>
        <authorList>
            <person name="Chen L."/>
            <person name="Yue Q."/>
            <person name="Zhang X."/>
            <person name="Xiang M."/>
            <person name="Wang C."/>
            <person name="Li S."/>
            <person name="Che Y."/>
            <person name="Ortiz-Lopez F.J."/>
            <person name="Bills G.F."/>
            <person name="Liu X."/>
            <person name="An Z."/>
        </authorList>
    </citation>
    <scope>NUCLEOTIDE SEQUENCE [LARGE SCALE GENOMIC DNA]</scope>
    <source>
        <strain evidence="3">ATCC 20868 / MF5171</strain>
    </source>
</reference>